<evidence type="ECO:0000259" key="4">
    <source>
        <dbReference type="PROSITE" id="PS50043"/>
    </source>
</evidence>
<dbReference type="Proteomes" id="UP000216013">
    <property type="component" value="Unassembled WGS sequence"/>
</dbReference>
<dbReference type="RefSeq" id="WP_095260426.1">
    <property type="nucleotide sequence ID" value="NZ_NPBV01000002.1"/>
</dbReference>
<dbReference type="PROSITE" id="PS00622">
    <property type="entry name" value="HTH_LUXR_1"/>
    <property type="match status" value="1"/>
</dbReference>
<dbReference type="InterPro" id="IPR049945">
    <property type="entry name" value="AAA_22"/>
</dbReference>
<dbReference type="InterPro" id="IPR036388">
    <property type="entry name" value="WH-like_DNA-bd_sf"/>
</dbReference>
<dbReference type="InterPro" id="IPR016032">
    <property type="entry name" value="Sig_transdc_resp-reg_C-effctor"/>
</dbReference>
<evidence type="ECO:0000256" key="1">
    <source>
        <dbReference type="ARBA" id="ARBA00023015"/>
    </source>
</evidence>
<dbReference type="CDD" id="cd06170">
    <property type="entry name" value="LuxR_C_like"/>
    <property type="match status" value="1"/>
</dbReference>
<dbReference type="Pfam" id="PF00196">
    <property type="entry name" value="GerE"/>
    <property type="match status" value="1"/>
</dbReference>
<organism evidence="5 6">
    <name type="scientific">Terribacillus saccharophilus</name>
    <dbReference type="NCBI Taxonomy" id="361277"/>
    <lineage>
        <taxon>Bacteria</taxon>
        <taxon>Bacillati</taxon>
        <taxon>Bacillota</taxon>
        <taxon>Bacilli</taxon>
        <taxon>Bacillales</taxon>
        <taxon>Bacillaceae</taxon>
        <taxon>Terribacillus</taxon>
    </lineage>
</organism>
<sequence>MGMREHEASRNEMAESTLKVGQMRIERIKPDSVWTKIETCKLTTLTAPSGYGKTTMLQEWVAQTDLEVGWINLEEEDIQRVAFWKKTILHMPGLPEEERKNLLDIIQSASYSPTHFIATWCAYLREHSVAGALIIDDFHLMTNYNELHELTSLLEEMPETFHIIVSGQVLPGLSMKRLLRQRQVLQITKRDLIFTEEEIESYIREHLRKEPTDAVVQNIMQQTQGWAAGLQLIHMYEQFREDYSELQFSNVVVARQLIQEIVQSLHENERNYLLCTSILNTMHVHLCDYIVGTRRGRVIMRRLKTQGLLIENQGEPGWFTYNKHFRTYLKEMLNMQATDINDLYIRASVWYENEQMLLLAIQYAWKGNDLDRVKRLLVEAAPRLLHEGRVDQLQEWIGKLPRKFIYQLELGIIYGWVQCLRFQPELAQRHAYMMEEQLLRRELKFSEEEEKKHFADLYTLKSFISLLEDDAKSTLDHASKALIYSENSSKYFSHSVDYNRHDATILQSPMGGGGDLRAVQRVYDALAHTVTNESMFSGYYHLAMAELAYEWGMASKVKNHLEQALTIADLFGLPGLLVPAYILKARHEMEQQGDAQTAKATLHALKDMLTRSNTSADWFKKAEAARTRIAIHQGDTKRIQNWLSLFVLQEPPLQQKSLFEYITLVWSYAALGEVEMAQNYIKKLLPLVKFGHRISAEIELYVIQAVLLYPTDRDQALLSMKDALRLSADHKYLRTFWKNGETVRDILNELMETSEVPKKHQKYVEQILAYWSEGTTEQKLQNKLTTRELQLVYHLQLGKRNNEIAEDLELSLGTVKVYFHRIYEKLGVKNRKQAKELAAGLDFSDIL</sequence>
<dbReference type="SUPFAM" id="SSF48452">
    <property type="entry name" value="TPR-like"/>
    <property type="match status" value="1"/>
</dbReference>
<dbReference type="GO" id="GO:0006355">
    <property type="term" value="P:regulation of DNA-templated transcription"/>
    <property type="evidence" value="ECO:0007669"/>
    <property type="project" value="InterPro"/>
</dbReference>
<dbReference type="InterPro" id="IPR011990">
    <property type="entry name" value="TPR-like_helical_dom_sf"/>
</dbReference>
<protein>
    <recommendedName>
        <fullName evidence="4">HTH luxR-type domain-containing protein</fullName>
    </recommendedName>
</protein>
<dbReference type="EMBL" id="NPBV01000002">
    <property type="protein sequence ID" value="PAD22665.1"/>
    <property type="molecule type" value="Genomic_DNA"/>
</dbReference>
<dbReference type="Gene3D" id="3.40.50.300">
    <property type="entry name" value="P-loop containing nucleotide triphosphate hydrolases"/>
    <property type="match status" value="1"/>
</dbReference>
<dbReference type="Gene3D" id="1.10.10.10">
    <property type="entry name" value="Winged helix-like DNA-binding domain superfamily/Winged helix DNA-binding domain"/>
    <property type="match status" value="1"/>
</dbReference>
<dbReference type="SUPFAM" id="SSF46894">
    <property type="entry name" value="C-terminal effector domain of the bipartite response regulators"/>
    <property type="match status" value="1"/>
</dbReference>
<evidence type="ECO:0000256" key="3">
    <source>
        <dbReference type="ARBA" id="ARBA00023163"/>
    </source>
</evidence>
<comment type="caution">
    <text evidence="5">The sequence shown here is derived from an EMBL/GenBank/DDBJ whole genome shotgun (WGS) entry which is preliminary data.</text>
</comment>
<keyword evidence="3" id="KW-0804">Transcription</keyword>
<name>A0A268AEX5_9BACI</name>
<evidence type="ECO:0000313" key="6">
    <source>
        <dbReference type="Proteomes" id="UP000216013"/>
    </source>
</evidence>
<dbReference type="Gene3D" id="1.25.40.10">
    <property type="entry name" value="Tetratricopeptide repeat domain"/>
    <property type="match status" value="1"/>
</dbReference>
<feature type="domain" description="HTH luxR-type" evidence="4">
    <location>
        <begin position="777"/>
        <end position="842"/>
    </location>
</feature>
<dbReference type="PROSITE" id="PS50043">
    <property type="entry name" value="HTH_LUXR_2"/>
    <property type="match status" value="1"/>
</dbReference>
<dbReference type="InterPro" id="IPR041617">
    <property type="entry name" value="TPR_MalT"/>
</dbReference>
<proteinExistence type="predicted"/>
<dbReference type="SUPFAM" id="SSF52540">
    <property type="entry name" value="P-loop containing nucleoside triphosphate hydrolases"/>
    <property type="match status" value="1"/>
</dbReference>
<dbReference type="AlphaFoldDB" id="A0A268AEX5"/>
<evidence type="ECO:0000256" key="2">
    <source>
        <dbReference type="ARBA" id="ARBA00023125"/>
    </source>
</evidence>
<dbReference type="Pfam" id="PF13401">
    <property type="entry name" value="AAA_22"/>
    <property type="match status" value="1"/>
</dbReference>
<dbReference type="PRINTS" id="PR00038">
    <property type="entry name" value="HTHLUXR"/>
</dbReference>
<keyword evidence="1" id="KW-0805">Transcription regulation</keyword>
<dbReference type="Pfam" id="PF25873">
    <property type="entry name" value="WHD_MalT"/>
    <property type="match status" value="1"/>
</dbReference>
<dbReference type="Pfam" id="PF17874">
    <property type="entry name" value="TPR_MalT"/>
    <property type="match status" value="1"/>
</dbReference>
<reference evidence="5 6" key="1">
    <citation type="submission" date="2017-07" db="EMBL/GenBank/DDBJ databases">
        <title>Isolation and whole genome analysis of endospore-forming bacteria from heroin.</title>
        <authorList>
            <person name="Kalinowski J."/>
            <person name="Ahrens B."/>
            <person name="Al-Dilaimi A."/>
            <person name="Winkler A."/>
            <person name="Wibberg D."/>
            <person name="Schleenbecker U."/>
            <person name="Ruckert C."/>
            <person name="Wolfel R."/>
            <person name="Grass G."/>
        </authorList>
    </citation>
    <scope>NUCLEOTIDE SEQUENCE [LARGE SCALE GENOMIC DNA]</scope>
    <source>
        <strain evidence="5 6">7528</strain>
    </source>
</reference>
<evidence type="ECO:0000313" key="5">
    <source>
        <dbReference type="EMBL" id="PAD22665.1"/>
    </source>
</evidence>
<dbReference type="InterPro" id="IPR000792">
    <property type="entry name" value="Tscrpt_reg_LuxR_C"/>
</dbReference>
<dbReference type="SMART" id="SM00421">
    <property type="entry name" value="HTH_LUXR"/>
    <property type="match status" value="1"/>
</dbReference>
<dbReference type="PANTHER" id="PTHR44688">
    <property type="entry name" value="DNA-BINDING TRANSCRIPTIONAL ACTIVATOR DEVR_DOSR"/>
    <property type="match status" value="1"/>
</dbReference>
<dbReference type="InterPro" id="IPR059106">
    <property type="entry name" value="WHD_MalT"/>
</dbReference>
<accession>A0A268AEX5</accession>
<keyword evidence="2" id="KW-0238">DNA-binding</keyword>
<dbReference type="InterPro" id="IPR027417">
    <property type="entry name" value="P-loop_NTPase"/>
</dbReference>
<dbReference type="GO" id="GO:0003677">
    <property type="term" value="F:DNA binding"/>
    <property type="evidence" value="ECO:0007669"/>
    <property type="project" value="UniProtKB-KW"/>
</dbReference>
<dbReference type="PANTHER" id="PTHR44688:SF16">
    <property type="entry name" value="DNA-BINDING TRANSCRIPTIONAL ACTIVATOR DEVR_DOSR"/>
    <property type="match status" value="1"/>
</dbReference>
<dbReference type="GO" id="GO:0016887">
    <property type="term" value="F:ATP hydrolysis activity"/>
    <property type="evidence" value="ECO:0007669"/>
    <property type="project" value="InterPro"/>
</dbReference>
<gene>
    <name evidence="5" type="ORF">CHH64_02830</name>
</gene>